<reference evidence="2" key="1">
    <citation type="submission" date="2024-06" db="EMBL/GenBank/DDBJ databases">
        <title>Multi-omics analyses provide insights into the biosynthesis of the anticancer antibiotic pleurotin in Hohenbuehelia grisea.</title>
        <authorList>
            <person name="Weaver J.A."/>
            <person name="Alberti F."/>
        </authorList>
    </citation>
    <scope>NUCLEOTIDE SEQUENCE [LARGE SCALE GENOMIC DNA]</scope>
    <source>
        <strain evidence="2">T-177</strain>
    </source>
</reference>
<dbReference type="EMBL" id="JASNQZ010000002">
    <property type="protein sequence ID" value="KAL0959492.1"/>
    <property type="molecule type" value="Genomic_DNA"/>
</dbReference>
<keyword evidence="2" id="KW-1185">Reference proteome</keyword>
<gene>
    <name evidence="1" type="ORF">HGRIS_011202</name>
</gene>
<comment type="caution">
    <text evidence="1">The sequence shown here is derived from an EMBL/GenBank/DDBJ whole genome shotgun (WGS) entry which is preliminary data.</text>
</comment>
<evidence type="ECO:0000313" key="2">
    <source>
        <dbReference type="Proteomes" id="UP001556367"/>
    </source>
</evidence>
<name>A0ABR3JWK9_9AGAR</name>
<accession>A0ABR3JWK9</accession>
<evidence type="ECO:0008006" key="3">
    <source>
        <dbReference type="Google" id="ProtNLM"/>
    </source>
</evidence>
<protein>
    <recommendedName>
        <fullName evidence="3">ER membrane protein complex subunit 1</fullName>
    </recommendedName>
</protein>
<sequence length="285" mass="30253">MTDKGGFGFNSKLVRLGGLSLSLRAHACTLKHGIFSHATLDCAQPSDLRPLTHIALRTSTGAVQLWQHDQVHVRKRSRASFVELPEQAQDSAHSVDGEEGFVQRVLRQAHDARGFPGDALSSSSPPSLSQHDLPLARDAFGFRQVLVFATLYGIVYGVDTRTGEIVWSRLMGWGWAHETGGSVRPMRVYVVKAVGDAGPEEEQEGEMSGGGRTIVEYHIDATTGKNVGSSAAAEGMDDGFLAGMDVIPGPLVESFVLAWGAWGGQGGCACGPVPSGGCLVVDVWG</sequence>
<organism evidence="1 2">
    <name type="scientific">Hohenbuehelia grisea</name>
    <dbReference type="NCBI Taxonomy" id="104357"/>
    <lineage>
        <taxon>Eukaryota</taxon>
        <taxon>Fungi</taxon>
        <taxon>Dikarya</taxon>
        <taxon>Basidiomycota</taxon>
        <taxon>Agaricomycotina</taxon>
        <taxon>Agaricomycetes</taxon>
        <taxon>Agaricomycetidae</taxon>
        <taxon>Agaricales</taxon>
        <taxon>Pleurotineae</taxon>
        <taxon>Pleurotaceae</taxon>
        <taxon>Hohenbuehelia</taxon>
    </lineage>
</organism>
<proteinExistence type="predicted"/>
<dbReference type="Proteomes" id="UP001556367">
    <property type="component" value="Unassembled WGS sequence"/>
</dbReference>
<evidence type="ECO:0000313" key="1">
    <source>
        <dbReference type="EMBL" id="KAL0959492.1"/>
    </source>
</evidence>